<sequence>MSTVVEEHGQDINRAQGPADKTGSAEGRHRRGCSVSSIIVLRPARNHPKKSRHLAQKGAATIVRIHALHASARVEGGRGRFGRKPRKANVPVCRTATWSAIVKGEVSRYMRDVLHNE</sequence>
<feature type="region of interest" description="Disordered" evidence="1">
    <location>
        <begin position="1"/>
        <end position="32"/>
    </location>
</feature>
<evidence type="ECO:0000313" key="3">
    <source>
        <dbReference type="Proteomes" id="UP000192578"/>
    </source>
</evidence>
<reference evidence="3" key="1">
    <citation type="submission" date="2017-01" db="EMBL/GenBank/DDBJ databases">
        <title>Comparative genomics of anhydrobiosis in the tardigrade Hypsibius dujardini.</title>
        <authorList>
            <person name="Yoshida Y."/>
            <person name="Koutsovoulos G."/>
            <person name="Laetsch D."/>
            <person name="Stevens L."/>
            <person name="Kumar S."/>
            <person name="Horikawa D."/>
            <person name="Ishino K."/>
            <person name="Komine S."/>
            <person name="Tomita M."/>
            <person name="Blaxter M."/>
            <person name="Arakawa K."/>
        </authorList>
    </citation>
    <scope>NUCLEOTIDE SEQUENCE [LARGE SCALE GENOMIC DNA]</scope>
    <source>
        <strain evidence="3">Z151</strain>
    </source>
</reference>
<dbReference type="Proteomes" id="UP000192578">
    <property type="component" value="Unassembled WGS sequence"/>
</dbReference>
<evidence type="ECO:0000256" key="1">
    <source>
        <dbReference type="SAM" id="MobiDB-lite"/>
    </source>
</evidence>
<dbReference type="EMBL" id="MTYJ01000034">
    <property type="protein sequence ID" value="OQV19942.1"/>
    <property type="molecule type" value="Genomic_DNA"/>
</dbReference>
<gene>
    <name evidence="2" type="ORF">BV898_05949</name>
</gene>
<comment type="caution">
    <text evidence="2">The sequence shown here is derived from an EMBL/GenBank/DDBJ whole genome shotgun (WGS) entry which is preliminary data.</text>
</comment>
<protein>
    <submittedName>
        <fullName evidence="2">Uncharacterized protein</fullName>
    </submittedName>
</protein>
<feature type="compositionally biased region" description="Basic and acidic residues" evidence="1">
    <location>
        <begin position="1"/>
        <end position="11"/>
    </location>
</feature>
<accession>A0A1W0WXU9</accession>
<evidence type="ECO:0000313" key="2">
    <source>
        <dbReference type="EMBL" id="OQV19942.1"/>
    </source>
</evidence>
<keyword evidence="3" id="KW-1185">Reference proteome</keyword>
<proteinExistence type="predicted"/>
<name>A0A1W0WXU9_HYPEX</name>
<organism evidence="2 3">
    <name type="scientific">Hypsibius exemplaris</name>
    <name type="common">Freshwater tardigrade</name>
    <dbReference type="NCBI Taxonomy" id="2072580"/>
    <lineage>
        <taxon>Eukaryota</taxon>
        <taxon>Metazoa</taxon>
        <taxon>Ecdysozoa</taxon>
        <taxon>Tardigrada</taxon>
        <taxon>Eutardigrada</taxon>
        <taxon>Parachela</taxon>
        <taxon>Hypsibioidea</taxon>
        <taxon>Hypsibiidae</taxon>
        <taxon>Hypsibius</taxon>
    </lineage>
</organism>
<dbReference type="AlphaFoldDB" id="A0A1W0WXU9"/>